<keyword evidence="2" id="KW-1185">Reference proteome</keyword>
<comment type="caution">
    <text evidence="1">The sequence shown here is derived from an EMBL/GenBank/DDBJ whole genome shotgun (WGS) entry which is preliminary data.</text>
</comment>
<proteinExistence type="predicted"/>
<dbReference type="AlphaFoldDB" id="A0A4R1LQ96"/>
<reference evidence="1 2" key="1">
    <citation type="submission" date="2019-03" db="EMBL/GenBank/DDBJ databases">
        <title>Genomic Encyclopedia of Archaeal and Bacterial Type Strains, Phase II (KMG-II): from individual species to whole genera.</title>
        <authorList>
            <person name="Goeker M."/>
        </authorList>
    </citation>
    <scope>NUCLEOTIDE SEQUENCE [LARGE SCALE GENOMIC DNA]</scope>
    <source>
        <strain evidence="1 2">DSM 22554</strain>
    </source>
</reference>
<protein>
    <submittedName>
        <fullName evidence="1">Uncharacterized protein</fullName>
    </submittedName>
</protein>
<dbReference type="Proteomes" id="UP000294616">
    <property type="component" value="Unassembled WGS sequence"/>
</dbReference>
<dbReference type="EMBL" id="SMGO01000003">
    <property type="protein sequence ID" value="TCK80942.1"/>
    <property type="molecule type" value="Genomic_DNA"/>
</dbReference>
<gene>
    <name evidence="1" type="ORF">C8N28_2699</name>
</gene>
<accession>A0A4R1LQ96</accession>
<name>A0A4R1LQ96_9SPHI</name>
<evidence type="ECO:0000313" key="2">
    <source>
        <dbReference type="Proteomes" id="UP000294616"/>
    </source>
</evidence>
<sequence length="56" mass="6494">MSLELLRKLKRCTTARSFTASHWELKIALTHYMGKIRLAGEVSIRSYPKVVDMQNN</sequence>
<evidence type="ECO:0000313" key="1">
    <source>
        <dbReference type="EMBL" id="TCK80942.1"/>
    </source>
</evidence>
<organism evidence="1 2">
    <name type="scientific">Albibacterium bauzanense</name>
    <dbReference type="NCBI Taxonomy" id="653929"/>
    <lineage>
        <taxon>Bacteria</taxon>
        <taxon>Pseudomonadati</taxon>
        <taxon>Bacteroidota</taxon>
        <taxon>Sphingobacteriia</taxon>
        <taxon>Sphingobacteriales</taxon>
        <taxon>Sphingobacteriaceae</taxon>
        <taxon>Albibacterium</taxon>
    </lineage>
</organism>